<evidence type="ECO:0000259" key="11">
    <source>
        <dbReference type="PROSITE" id="PS50928"/>
    </source>
</evidence>
<feature type="transmembrane region" description="Helical" evidence="9">
    <location>
        <begin position="176"/>
        <end position="199"/>
    </location>
</feature>
<keyword evidence="13" id="KW-1185">Reference proteome</keyword>
<sequence>MAAPETQYSKHSRQAMIGTLGDKLFKGTAFFFAAMVLVVLAAIILMLFKDAWPTFQTFGLDFFTTEKWDVVNDQYGAVIPIVGTLVTSFIAILIGIPVSFGIALFISVMAPEWLKKPVGIAVELLAAVPSIIYGMWGLFYFAPWFSENLQPVLTDTIGELPLIGQFFQGPPIGVSLFTAGFILAIMIIPFIASVMRDMFDVVPKDLKESAYAMGSTTWEVVWKVILPYTKVGVIGGIMLGLGRALGETMAVTFVVGNAQELMTGLFYPGSTIASTLANEFNEADGLHMSSLIALGLILFIITFIVLAISKWFLLRLGKVQEGRST</sequence>
<dbReference type="NCBIfam" id="TIGR02138">
    <property type="entry name" value="phosphate_pstC"/>
    <property type="match status" value="1"/>
</dbReference>
<evidence type="ECO:0000256" key="3">
    <source>
        <dbReference type="ARBA" id="ARBA00022448"/>
    </source>
</evidence>
<evidence type="ECO:0000256" key="10">
    <source>
        <dbReference type="RuleBase" id="RU363054"/>
    </source>
</evidence>
<protein>
    <recommendedName>
        <fullName evidence="10">Phosphate transport system permease protein</fullName>
    </recommendedName>
</protein>
<keyword evidence="3 9" id="KW-0813">Transport</keyword>
<dbReference type="Gene3D" id="1.10.3720.10">
    <property type="entry name" value="MetI-like"/>
    <property type="match status" value="1"/>
</dbReference>
<accession>A0ABW0RLI6</accession>
<evidence type="ECO:0000256" key="8">
    <source>
        <dbReference type="ARBA" id="ARBA00023136"/>
    </source>
</evidence>
<feature type="transmembrane region" description="Helical" evidence="9">
    <location>
        <begin position="77"/>
        <end position="106"/>
    </location>
</feature>
<evidence type="ECO:0000256" key="9">
    <source>
        <dbReference type="RuleBase" id="RU363032"/>
    </source>
</evidence>
<dbReference type="PANTHER" id="PTHR30425">
    <property type="entry name" value="PHOSPHATE TRANSPORT SYSTEM PERMEASE PROTEIN PST"/>
    <property type="match status" value="1"/>
</dbReference>
<dbReference type="InterPro" id="IPR035906">
    <property type="entry name" value="MetI-like_sf"/>
</dbReference>
<dbReference type="InterPro" id="IPR011864">
    <property type="entry name" value="Phosphate_PstC"/>
</dbReference>
<keyword evidence="8 9" id="KW-0472">Membrane</keyword>
<feature type="transmembrane region" description="Helical" evidence="9">
    <location>
        <begin position="291"/>
        <end position="313"/>
    </location>
</feature>
<evidence type="ECO:0000256" key="2">
    <source>
        <dbReference type="ARBA" id="ARBA00007069"/>
    </source>
</evidence>
<keyword evidence="6 9" id="KW-0812">Transmembrane</keyword>
<comment type="function">
    <text evidence="10">Part of the binding-protein-dependent transport system for phosphate; probably responsible for the translocation of the substrate across the membrane.</text>
</comment>
<dbReference type="CDD" id="cd06261">
    <property type="entry name" value="TM_PBP2"/>
    <property type="match status" value="1"/>
</dbReference>
<comment type="subcellular location">
    <subcellularLocation>
        <location evidence="10">Cell inner membrane</location>
        <topology evidence="10">Multi-pass membrane protein</topology>
    </subcellularLocation>
    <subcellularLocation>
        <location evidence="1 9">Cell membrane</location>
        <topology evidence="1 9">Multi-pass membrane protein</topology>
    </subcellularLocation>
</comment>
<evidence type="ECO:0000313" key="12">
    <source>
        <dbReference type="EMBL" id="MFC5545278.1"/>
    </source>
</evidence>
<dbReference type="InterPro" id="IPR000515">
    <property type="entry name" value="MetI-like"/>
</dbReference>
<dbReference type="Proteomes" id="UP001596055">
    <property type="component" value="Unassembled WGS sequence"/>
</dbReference>
<gene>
    <name evidence="12" type="primary">pstC</name>
    <name evidence="12" type="ORF">ACFPQA_09455</name>
</gene>
<evidence type="ECO:0000256" key="7">
    <source>
        <dbReference type="ARBA" id="ARBA00022989"/>
    </source>
</evidence>
<feature type="transmembrane region" description="Helical" evidence="9">
    <location>
        <begin position="118"/>
        <end position="142"/>
    </location>
</feature>
<keyword evidence="5 10" id="KW-0592">Phosphate transport</keyword>
<name>A0ABW0RLI6_9GAMM</name>
<evidence type="ECO:0000256" key="5">
    <source>
        <dbReference type="ARBA" id="ARBA00022592"/>
    </source>
</evidence>
<dbReference type="InterPro" id="IPR051124">
    <property type="entry name" value="Phosphate_Transport_Permease"/>
</dbReference>
<organism evidence="12 13">
    <name type="scientific">Marinobacter koreensis</name>
    <dbReference type="NCBI Taxonomy" id="335974"/>
    <lineage>
        <taxon>Bacteria</taxon>
        <taxon>Pseudomonadati</taxon>
        <taxon>Pseudomonadota</taxon>
        <taxon>Gammaproteobacteria</taxon>
        <taxon>Pseudomonadales</taxon>
        <taxon>Marinobacteraceae</taxon>
        <taxon>Marinobacter</taxon>
    </lineage>
</organism>
<proteinExistence type="inferred from homology"/>
<evidence type="ECO:0000256" key="1">
    <source>
        <dbReference type="ARBA" id="ARBA00004651"/>
    </source>
</evidence>
<keyword evidence="7 9" id="KW-1133">Transmembrane helix</keyword>
<comment type="caution">
    <text evidence="12">The sequence shown here is derived from an EMBL/GenBank/DDBJ whole genome shotgun (WGS) entry which is preliminary data.</text>
</comment>
<feature type="transmembrane region" description="Helical" evidence="9">
    <location>
        <begin position="29"/>
        <end position="48"/>
    </location>
</feature>
<evidence type="ECO:0000256" key="4">
    <source>
        <dbReference type="ARBA" id="ARBA00022475"/>
    </source>
</evidence>
<dbReference type="PROSITE" id="PS50928">
    <property type="entry name" value="ABC_TM1"/>
    <property type="match status" value="1"/>
</dbReference>
<dbReference type="EMBL" id="JBHSNL010000001">
    <property type="protein sequence ID" value="MFC5545278.1"/>
    <property type="molecule type" value="Genomic_DNA"/>
</dbReference>
<dbReference type="RefSeq" id="WP_345799609.1">
    <property type="nucleotide sequence ID" value="NZ_JAKZAJ010000002.1"/>
</dbReference>
<keyword evidence="4" id="KW-1003">Cell membrane</keyword>
<evidence type="ECO:0000313" key="13">
    <source>
        <dbReference type="Proteomes" id="UP001596055"/>
    </source>
</evidence>
<evidence type="ECO:0000256" key="6">
    <source>
        <dbReference type="ARBA" id="ARBA00022692"/>
    </source>
</evidence>
<dbReference type="PANTHER" id="PTHR30425:SF1">
    <property type="entry name" value="PHOSPHATE TRANSPORT SYSTEM PERMEASE PROTEIN PSTC"/>
    <property type="match status" value="1"/>
</dbReference>
<feature type="transmembrane region" description="Helical" evidence="9">
    <location>
        <begin position="220"/>
        <end position="241"/>
    </location>
</feature>
<feature type="domain" description="ABC transmembrane type-1" evidence="11">
    <location>
        <begin position="81"/>
        <end position="309"/>
    </location>
</feature>
<dbReference type="Pfam" id="PF00528">
    <property type="entry name" value="BPD_transp_1"/>
    <property type="match status" value="1"/>
</dbReference>
<comment type="similarity">
    <text evidence="2 10">Belongs to the binding-protein-dependent transport system permease family. CysTW subfamily.</text>
</comment>
<keyword evidence="10" id="KW-0997">Cell inner membrane</keyword>
<dbReference type="SUPFAM" id="SSF161098">
    <property type="entry name" value="MetI-like"/>
    <property type="match status" value="1"/>
</dbReference>
<reference evidence="13" key="1">
    <citation type="journal article" date="2019" name="Int. J. Syst. Evol. Microbiol.">
        <title>The Global Catalogue of Microorganisms (GCM) 10K type strain sequencing project: providing services to taxonomists for standard genome sequencing and annotation.</title>
        <authorList>
            <consortium name="The Broad Institute Genomics Platform"/>
            <consortium name="The Broad Institute Genome Sequencing Center for Infectious Disease"/>
            <person name="Wu L."/>
            <person name="Ma J."/>
        </authorList>
    </citation>
    <scope>NUCLEOTIDE SEQUENCE [LARGE SCALE GENOMIC DNA]</scope>
    <source>
        <strain evidence="13">CGMCC 4.1799</strain>
    </source>
</reference>